<dbReference type="Gene3D" id="1.20.1080.10">
    <property type="entry name" value="Glycerol uptake facilitator protein"/>
    <property type="match status" value="1"/>
</dbReference>
<keyword evidence="2 6" id="KW-0812">Transmembrane</keyword>
<comment type="subcellular location">
    <subcellularLocation>
        <location evidence="1">Membrane</location>
        <topology evidence="1">Multi-pass membrane protein</topology>
    </subcellularLocation>
</comment>
<dbReference type="RefSeq" id="WP_055216025.1">
    <property type="nucleotide sequence ID" value="NZ_CZBU01000004.1"/>
</dbReference>
<comment type="similarity">
    <text evidence="5">Belongs to the FNT transporter (TC 1.A.16) family.</text>
</comment>
<name>A0A174Z0R0_9FIRM</name>
<evidence type="ECO:0000256" key="5">
    <source>
        <dbReference type="ARBA" id="ARBA00049660"/>
    </source>
</evidence>
<dbReference type="Pfam" id="PF01226">
    <property type="entry name" value="Form_Nir_trans"/>
    <property type="match status" value="1"/>
</dbReference>
<gene>
    <name evidence="7" type="primary">focA</name>
    <name evidence="7" type="ORF">ERS852490_02144</name>
</gene>
<evidence type="ECO:0000256" key="6">
    <source>
        <dbReference type="SAM" id="Phobius"/>
    </source>
</evidence>
<feature type="transmembrane region" description="Helical" evidence="6">
    <location>
        <begin position="59"/>
        <end position="80"/>
    </location>
</feature>
<keyword evidence="4 6" id="KW-0472">Membrane</keyword>
<feature type="transmembrane region" description="Helical" evidence="6">
    <location>
        <begin position="180"/>
        <end position="197"/>
    </location>
</feature>
<sequence>MLSMKEAIENYVEGCVGKVDCPAYKLFMKAILAGMMIAFGAAGSSVAAHDIVNVGIARLVAGVVFPMGLMMVVMTGAELFTGDCLAIMATVQKKHTALKLIRMLVVVYLGNLLGSLMLTCIDYVSGQYNYSSGILGAYTIKVALGKCNLDFTTALASGILCNILVCAAVMLAARAKDVTGKLLCCFFIILLFVVSGYEHCVANMYYVPAGMIAKLNPLYVKDAMEQYGYTAQQLSTLNIPNFIFNNLIPVTIGNIVGGMAFFGIPLMYINGVGGKKA</sequence>
<evidence type="ECO:0000256" key="1">
    <source>
        <dbReference type="ARBA" id="ARBA00004141"/>
    </source>
</evidence>
<feature type="transmembrane region" description="Helical" evidence="6">
    <location>
        <begin position="154"/>
        <end position="173"/>
    </location>
</feature>
<evidence type="ECO:0000256" key="4">
    <source>
        <dbReference type="ARBA" id="ARBA00023136"/>
    </source>
</evidence>
<evidence type="ECO:0000256" key="2">
    <source>
        <dbReference type="ARBA" id="ARBA00022692"/>
    </source>
</evidence>
<dbReference type="GO" id="GO:0005886">
    <property type="term" value="C:plasma membrane"/>
    <property type="evidence" value="ECO:0007669"/>
    <property type="project" value="TreeGrafter"/>
</dbReference>
<accession>A0A174Z0R0</accession>
<protein>
    <submittedName>
        <fullName evidence="7">Formate channel 1</fullName>
    </submittedName>
</protein>
<feature type="transmembrane region" description="Helical" evidence="6">
    <location>
        <begin position="247"/>
        <end position="269"/>
    </location>
</feature>
<dbReference type="Proteomes" id="UP000095621">
    <property type="component" value="Unassembled WGS sequence"/>
</dbReference>
<feature type="transmembrane region" description="Helical" evidence="6">
    <location>
        <begin position="26"/>
        <end position="47"/>
    </location>
</feature>
<dbReference type="PROSITE" id="PS01005">
    <property type="entry name" value="FORMATE_NITRITE_TP_1"/>
    <property type="match status" value="1"/>
</dbReference>
<dbReference type="InterPro" id="IPR023271">
    <property type="entry name" value="Aquaporin-like"/>
</dbReference>
<dbReference type="PANTHER" id="PTHR30520">
    <property type="entry name" value="FORMATE TRANSPORTER-RELATED"/>
    <property type="match status" value="1"/>
</dbReference>
<dbReference type="InterPro" id="IPR000292">
    <property type="entry name" value="For/NO2_transpt"/>
</dbReference>
<dbReference type="GO" id="GO:0015513">
    <property type="term" value="F:high-affinity secondary active nitrite transmembrane transporter activity"/>
    <property type="evidence" value="ECO:0007669"/>
    <property type="project" value="TreeGrafter"/>
</dbReference>
<feature type="transmembrane region" description="Helical" evidence="6">
    <location>
        <begin position="100"/>
        <end position="124"/>
    </location>
</feature>
<organism evidence="7 8">
    <name type="scientific">Lachnospira eligens</name>
    <dbReference type="NCBI Taxonomy" id="39485"/>
    <lineage>
        <taxon>Bacteria</taxon>
        <taxon>Bacillati</taxon>
        <taxon>Bacillota</taxon>
        <taxon>Clostridia</taxon>
        <taxon>Lachnospirales</taxon>
        <taxon>Lachnospiraceae</taxon>
        <taxon>Lachnospira</taxon>
    </lineage>
</organism>
<proteinExistence type="inferred from homology"/>
<keyword evidence="3 6" id="KW-1133">Transmembrane helix</keyword>
<dbReference type="AlphaFoldDB" id="A0A174Z0R0"/>
<dbReference type="GO" id="GO:0015707">
    <property type="term" value="P:nitrite transport"/>
    <property type="evidence" value="ECO:0007669"/>
    <property type="project" value="TreeGrafter"/>
</dbReference>
<reference evidence="7 8" key="1">
    <citation type="submission" date="2015-09" db="EMBL/GenBank/DDBJ databases">
        <authorList>
            <consortium name="Pathogen Informatics"/>
        </authorList>
    </citation>
    <scope>NUCLEOTIDE SEQUENCE [LARGE SCALE GENOMIC DNA]</scope>
    <source>
        <strain evidence="7 8">2789STDY5834875</strain>
    </source>
</reference>
<dbReference type="PANTHER" id="PTHR30520:SF6">
    <property type="entry name" value="FORMATE_NITRATE FAMILY TRANSPORTER (EUROFUNG)"/>
    <property type="match status" value="1"/>
</dbReference>
<evidence type="ECO:0000313" key="7">
    <source>
        <dbReference type="EMBL" id="CUQ78499.1"/>
    </source>
</evidence>
<evidence type="ECO:0000313" key="8">
    <source>
        <dbReference type="Proteomes" id="UP000095621"/>
    </source>
</evidence>
<dbReference type="EMBL" id="CZBU01000004">
    <property type="protein sequence ID" value="CUQ78499.1"/>
    <property type="molecule type" value="Genomic_DNA"/>
</dbReference>
<dbReference type="InterPro" id="IPR024002">
    <property type="entry name" value="For/NO2_transpt_CS"/>
</dbReference>
<evidence type="ECO:0000256" key="3">
    <source>
        <dbReference type="ARBA" id="ARBA00022989"/>
    </source>
</evidence>